<proteinExistence type="predicted"/>
<dbReference type="EMBL" id="JASSZA010000011">
    <property type="protein sequence ID" value="KAK2097179.1"/>
    <property type="molecule type" value="Genomic_DNA"/>
</dbReference>
<dbReference type="Proteomes" id="UP001266305">
    <property type="component" value="Unassembled WGS sequence"/>
</dbReference>
<gene>
    <name evidence="1" type="ORF">P7K49_022629</name>
</gene>
<keyword evidence="2" id="KW-1185">Reference proteome</keyword>
<evidence type="ECO:0000313" key="1">
    <source>
        <dbReference type="EMBL" id="KAK2097179.1"/>
    </source>
</evidence>
<reference evidence="1 2" key="1">
    <citation type="submission" date="2023-05" db="EMBL/GenBank/DDBJ databases">
        <title>B98-5 Cell Line De Novo Hybrid Assembly: An Optical Mapping Approach.</title>
        <authorList>
            <person name="Kananen K."/>
            <person name="Auerbach J.A."/>
            <person name="Kautto E."/>
            <person name="Blachly J.S."/>
        </authorList>
    </citation>
    <scope>NUCLEOTIDE SEQUENCE [LARGE SCALE GENOMIC DNA]</scope>
    <source>
        <strain evidence="1">B95-8</strain>
        <tissue evidence="1">Cell line</tissue>
    </source>
</reference>
<name>A0ABQ9UK52_SAGOE</name>
<organism evidence="1 2">
    <name type="scientific">Saguinus oedipus</name>
    <name type="common">Cotton-top tamarin</name>
    <name type="synonym">Oedipomidas oedipus</name>
    <dbReference type="NCBI Taxonomy" id="9490"/>
    <lineage>
        <taxon>Eukaryota</taxon>
        <taxon>Metazoa</taxon>
        <taxon>Chordata</taxon>
        <taxon>Craniata</taxon>
        <taxon>Vertebrata</taxon>
        <taxon>Euteleostomi</taxon>
        <taxon>Mammalia</taxon>
        <taxon>Eutheria</taxon>
        <taxon>Euarchontoglires</taxon>
        <taxon>Primates</taxon>
        <taxon>Haplorrhini</taxon>
        <taxon>Platyrrhini</taxon>
        <taxon>Cebidae</taxon>
        <taxon>Callitrichinae</taxon>
        <taxon>Saguinus</taxon>
    </lineage>
</organism>
<protein>
    <submittedName>
        <fullName evidence="1">Uncharacterized protein</fullName>
    </submittedName>
</protein>
<accession>A0ABQ9UK52</accession>
<sequence length="304" mass="31829">MRGLPADAPWRGHFVKEPSAGRGHRQAAVGAGAASLEVQRPPTDQPYLSLRGKEKALLGMAFGCEQPGVAAVLRLKVRSLTQLSPLLCDGHVMGHAWQLSPPVLGTGLTACPKGQPGLAPELAKGILSPQPLAATKRSCLYFQPLHLMAWPIPAKASGYGVWEEGLSGPLPDTAQASNMVLELPFTAQQVGSEVLADPELLGGLFPHSTVFGCPAPGLRSLSSRDGVLSLGPSPGLEHGGPQDTLCKCTQLHGRHGSLVHKAWMPEDGTLCLPLPSLGLLPQTLGFPVKLSCSEAVRSEGRVAC</sequence>
<comment type="caution">
    <text evidence="1">The sequence shown here is derived from an EMBL/GenBank/DDBJ whole genome shotgun (WGS) entry which is preliminary data.</text>
</comment>
<evidence type="ECO:0000313" key="2">
    <source>
        <dbReference type="Proteomes" id="UP001266305"/>
    </source>
</evidence>